<comment type="function">
    <text evidence="4">Repressor of jasmonate responses.</text>
</comment>
<dbReference type="InterPro" id="IPR040390">
    <property type="entry name" value="TIFY/JAZ"/>
</dbReference>
<organism evidence="6 7">
    <name type="scientific">Vanilla planifolia</name>
    <name type="common">Vanilla</name>
    <dbReference type="NCBI Taxonomy" id="51239"/>
    <lineage>
        <taxon>Eukaryota</taxon>
        <taxon>Viridiplantae</taxon>
        <taxon>Streptophyta</taxon>
        <taxon>Embryophyta</taxon>
        <taxon>Tracheophyta</taxon>
        <taxon>Spermatophyta</taxon>
        <taxon>Magnoliopsida</taxon>
        <taxon>Liliopsida</taxon>
        <taxon>Asparagales</taxon>
        <taxon>Orchidaceae</taxon>
        <taxon>Vanilloideae</taxon>
        <taxon>Vanilleae</taxon>
        <taxon>Vanilla</taxon>
    </lineage>
</organism>
<dbReference type="GO" id="GO:0009611">
    <property type="term" value="P:response to wounding"/>
    <property type="evidence" value="ECO:0007669"/>
    <property type="project" value="UniProtKB-UniRule"/>
</dbReference>
<dbReference type="PANTHER" id="PTHR33077">
    <property type="entry name" value="PROTEIN TIFY 4A-RELATED-RELATED"/>
    <property type="match status" value="1"/>
</dbReference>
<dbReference type="InterPro" id="IPR018467">
    <property type="entry name" value="CCT_CS"/>
</dbReference>
<evidence type="ECO:0000313" key="7">
    <source>
        <dbReference type="Proteomes" id="UP000639772"/>
    </source>
</evidence>
<evidence type="ECO:0000256" key="1">
    <source>
        <dbReference type="ARBA" id="ARBA00008614"/>
    </source>
</evidence>
<evidence type="ECO:0000259" key="5">
    <source>
        <dbReference type="PROSITE" id="PS51320"/>
    </source>
</evidence>
<evidence type="ECO:0000256" key="4">
    <source>
        <dbReference type="RuleBase" id="RU369065"/>
    </source>
</evidence>
<dbReference type="InterPro" id="IPR010399">
    <property type="entry name" value="Tify_dom"/>
</dbReference>
<reference evidence="6 7" key="1">
    <citation type="journal article" date="2020" name="Nat. Food">
        <title>A phased Vanilla planifolia genome enables genetic improvement of flavour and production.</title>
        <authorList>
            <person name="Hasing T."/>
            <person name="Tang H."/>
            <person name="Brym M."/>
            <person name="Khazi F."/>
            <person name="Huang T."/>
            <person name="Chambers A.H."/>
        </authorList>
    </citation>
    <scope>NUCLEOTIDE SEQUENCE [LARGE SCALE GENOMIC DNA]</scope>
    <source>
        <tissue evidence="6">Leaf</tissue>
    </source>
</reference>
<dbReference type="AlphaFoldDB" id="A0A835V774"/>
<dbReference type="OrthoDB" id="1937734at2759"/>
<evidence type="ECO:0000256" key="2">
    <source>
        <dbReference type="ARBA" id="ARBA00022819"/>
    </source>
</evidence>
<dbReference type="GO" id="GO:2000022">
    <property type="term" value="P:regulation of jasmonic acid mediated signaling pathway"/>
    <property type="evidence" value="ECO:0007669"/>
    <property type="project" value="UniProtKB-UniRule"/>
</dbReference>
<accession>A0A835V774</accession>
<comment type="similarity">
    <text evidence="1 4">Belongs to the TIFY/JAZ family.</text>
</comment>
<comment type="domain">
    <text evidence="4">The jas domain is required for interaction with COI1.</text>
</comment>
<dbReference type="GO" id="GO:0031347">
    <property type="term" value="P:regulation of defense response"/>
    <property type="evidence" value="ECO:0007669"/>
    <property type="project" value="UniProtKB-UniRule"/>
</dbReference>
<name>A0A835V774_VANPL</name>
<dbReference type="EMBL" id="JADCNM010000004">
    <property type="protein sequence ID" value="KAG0487118.1"/>
    <property type="molecule type" value="Genomic_DNA"/>
</dbReference>
<keyword evidence="3" id="KW-0832">Ubl conjugation</keyword>
<comment type="subcellular location">
    <subcellularLocation>
        <location evidence="4">Nucleus</location>
    </subcellularLocation>
</comment>
<keyword evidence="2 4" id="KW-1184">Jasmonic acid signaling pathway</keyword>
<dbReference type="Pfam" id="PF06200">
    <property type="entry name" value="tify"/>
    <property type="match status" value="1"/>
</dbReference>
<evidence type="ECO:0000256" key="3">
    <source>
        <dbReference type="ARBA" id="ARBA00022843"/>
    </source>
</evidence>
<dbReference type="SMART" id="SM00979">
    <property type="entry name" value="TIFY"/>
    <property type="match status" value="1"/>
</dbReference>
<comment type="caution">
    <text evidence="6">The sequence shown here is derived from an EMBL/GenBank/DDBJ whole genome shotgun (WGS) entry which is preliminary data.</text>
</comment>
<keyword evidence="4" id="KW-0539">Nucleus</keyword>
<dbReference type="Proteomes" id="UP000639772">
    <property type="component" value="Unassembled WGS sequence"/>
</dbReference>
<gene>
    <name evidence="6" type="ORF">HPP92_009213</name>
</gene>
<protein>
    <recommendedName>
        <fullName evidence="4">Protein TIFY</fullName>
    </recommendedName>
    <alternativeName>
        <fullName evidence="4">Jasmonate ZIM domain-containing protein</fullName>
    </alternativeName>
</protein>
<sequence>MTEMGSTPGNWTFSLAYNVQDQYTGKDCHTDLVLGMPSLSLHTNRIEGYRPPATMSLLPGADVSVDYHDEEDESTSRSVDLLLPHHVRFGLSAFPAISNSNAFMLNMWWIVCKRVERAQLTIFFGGKVVVSDDFPTDKAMLLMQLASKSSKKVSLIAPSSSVSAPDLVSCPSASNPLATVQPRLEPNFSVIPITRKASLHRFLEKRKDRISAKAPYQVSNGDGSMGTGVTMKQEEITGSKSFLGLGPQMSEAGRNCYYIR</sequence>
<dbReference type="GO" id="GO:0005634">
    <property type="term" value="C:nucleus"/>
    <property type="evidence" value="ECO:0007669"/>
    <property type="project" value="UniProtKB-SubCell"/>
</dbReference>
<proteinExistence type="inferred from homology"/>
<dbReference type="PROSITE" id="PS51320">
    <property type="entry name" value="TIFY"/>
    <property type="match status" value="1"/>
</dbReference>
<feature type="domain" description="Tify" evidence="5">
    <location>
        <begin position="113"/>
        <end position="148"/>
    </location>
</feature>
<evidence type="ECO:0000313" key="6">
    <source>
        <dbReference type="EMBL" id="KAG0487118.1"/>
    </source>
</evidence>
<dbReference type="Pfam" id="PF09425">
    <property type="entry name" value="Jas_motif"/>
    <property type="match status" value="1"/>
</dbReference>
<dbReference type="PANTHER" id="PTHR33077:SF140">
    <property type="entry name" value="PROTEIN TIFY 10B"/>
    <property type="match status" value="1"/>
</dbReference>